<evidence type="ECO:0000313" key="6">
    <source>
        <dbReference type="Ensembl" id="ENSHHUP00000068400.1"/>
    </source>
</evidence>
<feature type="domain" description="Peptidase A2" evidence="4">
    <location>
        <begin position="24"/>
        <end position="94"/>
    </location>
</feature>
<reference evidence="6" key="3">
    <citation type="submission" date="2025-09" db="UniProtKB">
        <authorList>
            <consortium name="Ensembl"/>
        </authorList>
    </citation>
    <scope>IDENTIFICATION</scope>
</reference>
<dbReference type="Gene3D" id="3.10.10.10">
    <property type="entry name" value="HIV Type 1 Reverse Transcriptase, subunit A, domain 1"/>
    <property type="match status" value="1"/>
</dbReference>
<feature type="domain" description="Reverse transcriptase" evidence="5">
    <location>
        <begin position="372"/>
        <end position="508"/>
    </location>
</feature>
<dbReference type="InterPro" id="IPR001995">
    <property type="entry name" value="Peptidase_A2_cat"/>
</dbReference>
<sequence>MPRESYRGADQEPMLQVQIENRGTPMMIDTGATYTCVSPNYASHLPMSGKYAKTGNTQLIPMTAPVRLIADGKSATIPILVSDQTPINLLGRDALCKMGIQIQCSPDGVIIDKIGLQLPMINKQGTANVYWLGGIEVDVDKTVRRWGRFIQAQIPKAVRVKSEYHCTMQFDPNQDPVLDKLWAMEANGRKAPITSQIIIIGRQGAAMDVNDRDGSEFVNKWFNVSDSVPHITLLVNEGFTSKDLGPMMRRARRKRWERTDNPLIFHSTDKNVIKIITTTEMIGEPREVEVNVSQQAMLGEGIGVIGELREEMEKIIPSEVWSSQHDTDVGLVKSASPVYIKVKPDAKPPWKAQYHMKPEAEEGISATIEGLIRAGVLIEIQSCCNTPLLPVLKADGKKWRLVHDLRAVNDIVQDCPAEVPNPHTLLTNVPPDAKYFTVIDLCGAFFSVPLAEECRHLFAFRYRGKTLSYTRLPQGFSQSPHLFNQILKADLEELMLDGTLIQYVDDLL</sequence>
<organism evidence="6 7">
    <name type="scientific">Hucho hucho</name>
    <name type="common">huchen</name>
    <dbReference type="NCBI Taxonomy" id="62062"/>
    <lineage>
        <taxon>Eukaryota</taxon>
        <taxon>Metazoa</taxon>
        <taxon>Chordata</taxon>
        <taxon>Craniata</taxon>
        <taxon>Vertebrata</taxon>
        <taxon>Euteleostomi</taxon>
        <taxon>Actinopterygii</taxon>
        <taxon>Neopterygii</taxon>
        <taxon>Teleostei</taxon>
        <taxon>Protacanthopterygii</taxon>
        <taxon>Salmoniformes</taxon>
        <taxon>Salmonidae</taxon>
        <taxon>Salmoninae</taxon>
        <taxon>Hucho</taxon>
    </lineage>
</organism>
<dbReference type="Pfam" id="PF00077">
    <property type="entry name" value="RVP"/>
    <property type="match status" value="1"/>
</dbReference>
<evidence type="ECO:0000256" key="3">
    <source>
        <dbReference type="ARBA" id="ARBA00022801"/>
    </source>
</evidence>
<dbReference type="GeneTree" id="ENSGT00940000163417"/>
<comment type="similarity">
    <text evidence="1">Belongs to the beta type-B retroviral polymerase family. HERV class-II K(HML-2) pol subfamily.</text>
</comment>
<dbReference type="Gene3D" id="2.40.70.10">
    <property type="entry name" value="Acid Proteases"/>
    <property type="match status" value="1"/>
</dbReference>
<reference evidence="7" key="1">
    <citation type="submission" date="2018-06" db="EMBL/GenBank/DDBJ databases">
        <title>Genome assembly of Danube salmon.</title>
        <authorList>
            <person name="Macqueen D.J."/>
            <person name="Gundappa M.K."/>
        </authorList>
    </citation>
    <scope>NUCLEOTIDE SEQUENCE [LARGE SCALE GENOMIC DNA]</scope>
</reference>
<proteinExistence type="inferred from homology"/>
<dbReference type="InterPro" id="IPR000477">
    <property type="entry name" value="RT_dom"/>
</dbReference>
<dbReference type="InterPro" id="IPR051320">
    <property type="entry name" value="Viral_Replic_Matur_Polypro"/>
</dbReference>
<dbReference type="Gene3D" id="3.30.70.270">
    <property type="match status" value="1"/>
</dbReference>
<dbReference type="PANTHER" id="PTHR33064">
    <property type="entry name" value="POL PROTEIN"/>
    <property type="match status" value="1"/>
</dbReference>
<dbReference type="InterPro" id="IPR043502">
    <property type="entry name" value="DNA/RNA_pol_sf"/>
</dbReference>
<dbReference type="PROSITE" id="PS50175">
    <property type="entry name" value="ASP_PROT_RETROV"/>
    <property type="match status" value="1"/>
</dbReference>
<dbReference type="PROSITE" id="PS00141">
    <property type="entry name" value="ASP_PROTEASE"/>
    <property type="match status" value="1"/>
</dbReference>
<dbReference type="SUPFAM" id="SSF56672">
    <property type="entry name" value="DNA/RNA polymerases"/>
    <property type="match status" value="1"/>
</dbReference>
<dbReference type="InterPro" id="IPR043128">
    <property type="entry name" value="Rev_trsase/Diguanyl_cyclase"/>
</dbReference>
<dbReference type="Pfam" id="PF00078">
    <property type="entry name" value="RVT_1"/>
    <property type="match status" value="1"/>
</dbReference>
<keyword evidence="7" id="KW-1185">Reference proteome</keyword>
<dbReference type="Ensembl" id="ENSHHUT00000070698.1">
    <property type="protein sequence ID" value="ENSHHUP00000068400.1"/>
    <property type="gene ID" value="ENSHHUG00000040327.1"/>
</dbReference>
<dbReference type="InterPro" id="IPR001969">
    <property type="entry name" value="Aspartic_peptidase_AS"/>
</dbReference>
<name>A0A4W5Q3E0_9TELE</name>
<evidence type="ECO:0000256" key="1">
    <source>
        <dbReference type="ARBA" id="ARBA00010879"/>
    </source>
</evidence>
<dbReference type="GO" id="GO:0004190">
    <property type="term" value="F:aspartic-type endopeptidase activity"/>
    <property type="evidence" value="ECO:0007669"/>
    <property type="project" value="InterPro"/>
</dbReference>
<reference evidence="6" key="2">
    <citation type="submission" date="2025-08" db="UniProtKB">
        <authorList>
            <consortium name="Ensembl"/>
        </authorList>
    </citation>
    <scope>IDENTIFICATION</scope>
</reference>
<keyword evidence="3" id="KW-0378">Hydrolase</keyword>
<dbReference type="PROSITE" id="PS50878">
    <property type="entry name" value="RT_POL"/>
    <property type="match status" value="1"/>
</dbReference>
<protein>
    <recommendedName>
        <fullName evidence="2">ribonuclease H</fullName>
        <ecNumber evidence="2">3.1.26.4</ecNumber>
    </recommendedName>
</protein>
<evidence type="ECO:0000256" key="2">
    <source>
        <dbReference type="ARBA" id="ARBA00012180"/>
    </source>
</evidence>
<dbReference type="GO" id="GO:0006508">
    <property type="term" value="P:proteolysis"/>
    <property type="evidence" value="ECO:0007669"/>
    <property type="project" value="InterPro"/>
</dbReference>
<accession>A0A4W5Q3E0</accession>
<dbReference type="AlphaFoldDB" id="A0A4W5Q3E0"/>
<dbReference type="EC" id="3.1.26.4" evidence="2"/>
<dbReference type="Proteomes" id="UP000314982">
    <property type="component" value="Unassembled WGS sequence"/>
</dbReference>
<dbReference type="InterPro" id="IPR018061">
    <property type="entry name" value="Retropepsins"/>
</dbReference>
<dbReference type="STRING" id="62062.ENSHHUP00000068400"/>
<dbReference type="SUPFAM" id="SSF50630">
    <property type="entry name" value="Acid proteases"/>
    <property type="match status" value="1"/>
</dbReference>
<evidence type="ECO:0000259" key="5">
    <source>
        <dbReference type="PROSITE" id="PS50878"/>
    </source>
</evidence>
<dbReference type="InterPro" id="IPR021109">
    <property type="entry name" value="Peptidase_aspartic_dom_sf"/>
</dbReference>
<evidence type="ECO:0000313" key="7">
    <source>
        <dbReference type="Proteomes" id="UP000314982"/>
    </source>
</evidence>
<evidence type="ECO:0000259" key="4">
    <source>
        <dbReference type="PROSITE" id="PS50175"/>
    </source>
</evidence>
<dbReference type="GO" id="GO:0004523">
    <property type="term" value="F:RNA-DNA hybrid ribonuclease activity"/>
    <property type="evidence" value="ECO:0007669"/>
    <property type="project" value="UniProtKB-EC"/>
</dbReference>
<dbReference type="PANTHER" id="PTHR33064:SF37">
    <property type="entry name" value="RIBONUCLEASE H"/>
    <property type="match status" value="1"/>
</dbReference>